<dbReference type="EMBL" id="LT629749">
    <property type="protein sequence ID" value="SDR79033.1"/>
    <property type="molecule type" value="Genomic_DNA"/>
</dbReference>
<reference evidence="3 4" key="1">
    <citation type="submission" date="2016-10" db="EMBL/GenBank/DDBJ databases">
        <authorList>
            <person name="de Groot N.N."/>
        </authorList>
    </citation>
    <scope>NUCLEOTIDE SEQUENCE [LARGE SCALE GENOMIC DNA]</scope>
    <source>
        <strain evidence="3 4">DSM 21741</strain>
    </source>
</reference>
<evidence type="ECO:0000256" key="1">
    <source>
        <dbReference type="SAM" id="Coils"/>
    </source>
</evidence>
<keyword evidence="4" id="KW-1185">Reference proteome</keyword>
<feature type="compositionally biased region" description="Pro residues" evidence="2">
    <location>
        <begin position="212"/>
        <end position="225"/>
    </location>
</feature>
<dbReference type="RefSeq" id="WP_091409646.1">
    <property type="nucleotide sequence ID" value="NZ_LT629749.1"/>
</dbReference>
<evidence type="ECO:0000256" key="2">
    <source>
        <dbReference type="SAM" id="MobiDB-lite"/>
    </source>
</evidence>
<gene>
    <name evidence="3" type="ORF">SAMN04488543_0477</name>
</gene>
<feature type="coiled-coil region" evidence="1">
    <location>
        <begin position="114"/>
        <end position="141"/>
    </location>
</feature>
<keyword evidence="1" id="KW-0175">Coiled coil</keyword>
<dbReference type="AlphaFoldDB" id="A0A1H1LWZ4"/>
<dbReference type="STRING" id="546871.SAMN04488543_0477"/>
<name>A0A1H1LWZ4_9ACTN</name>
<feature type="compositionally biased region" description="Low complexity" evidence="2">
    <location>
        <begin position="47"/>
        <end position="62"/>
    </location>
</feature>
<feature type="region of interest" description="Disordered" evidence="2">
    <location>
        <begin position="1"/>
        <end position="75"/>
    </location>
</feature>
<proteinExistence type="predicted"/>
<organism evidence="3 4">
    <name type="scientific">Friedmanniella luteola</name>
    <dbReference type="NCBI Taxonomy" id="546871"/>
    <lineage>
        <taxon>Bacteria</taxon>
        <taxon>Bacillati</taxon>
        <taxon>Actinomycetota</taxon>
        <taxon>Actinomycetes</taxon>
        <taxon>Propionibacteriales</taxon>
        <taxon>Nocardioidaceae</taxon>
        <taxon>Friedmanniella</taxon>
    </lineage>
</organism>
<evidence type="ECO:0000313" key="3">
    <source>
        <dbReference type="EMBL" id="SDR79033.1"/>
    </source>
</evidence>
<protein>
    <recommendedName>
        <fullName evidence="5">Heparin binding hemagglutinin HbhA</fullName>
    </recommendedName>
</protein>
<feature type="compositionally biased region" description="Pro residues" evidence="2">
    <location>
        <begin position="1"/>
        <end position="10"/>
    </location>
</feature>
<dbReference type="Proteomes" id="UP000199092">
    <property type="component" value="Chromosome I"/>
</dbReference>
<sequence length="268" mass="28078">MSTTPDPTPVDPDLSRTWVDPAPVEVPLDAATGPGRGPDGVPLQDEPAPAAAGDPVGAVPPATEQARRGAADATAAMRESDLKALYAAAGATQVLVGALRDTVSETSRWASARLAELRFRRAELAKQAEEMRLRAEGVQEEVKAAPEVAKSRVADLQQQATGTYSDLAARGQRALLDVRSDVVNRIDPAFDRLEERLEAARRAIRGTAAKTPVPPVAEPGVPTPAAPVAESPVPAPGAPLVEDLDVQDAVLVEEVVVEPTPQDPTAER</sequence>
<evidence type="ECO:0008006" key="5">
    <source>
        <dbReference type="Google" id="ProtNLM"/>
    </source>
</evidence>
<evidence type="ECO:0000313" key="4">
    <source>
        <dbReference type="Proteomes" id="UP000199092"/>
    </source>
</evidence>
<accession>A0A1H1LWZ4</accession>
<feature type="region of interest" description="Disordered" evidence="2">
    <location>
        <begin position="208"/>
        <end position="240"/>
    </location>
</feature>